<sequence>MNMYFYITRVGSCGEATPTSRPYSIAASFSRTKIAHAMAHNEAAWIDSPSEYPLTVKGAPKPSAGPAEIVIKAAAVSINPVDWKIQIHGRYLSQYPFILGEDAAGFVEEVGVGVSRFKKGDRVIAHCHGLMTKNPANSAFQTYPVAIDALVSPIPDSMTFEQAVVLPLAISTACAGLYLESHLNLPLPLTDKSEKNGKTVLIWGGASSVGATAIQLAAASGVTVITTASSANHGFVKSLGATIALDYKSPTVVEEIANSLNKNDFIGVYDAIGEDSSFDNISAILDRLDMAVPVASVLPSNKNTERFNPVFVVPFDIIQAPNQHIGEWIWEKFIPESLANGSFKAKPDPFVTGYGLKDIQSAIDVQRKGVSAKKIVVTL</sequence>
<dbReference type="Proteomes" id="UP000054821">
    <property type="component" value="Unassembled WGS sequence"/>
</dbReference>
<evidence type="ECO:0000256" key="2">
    <source>
        <dbReference type="ARBA" id="ARBA00023002"/>
    </source>
</evidence>
<evidence type="ECO:0000313" key="5">
    <source>
        <dbReference type="Proteomes" id="UP000054821"/>
    </source>
</evidence>
<dbReference type="CDD" id="cd08249">
    <property type="entry name" value="enoyl_reductase_like"/>
    <property type="match status" value="1"/>
</dbReference>
<keyword evidence="5" id="KW-1185">Reference proteome</keyword>
<dbReference type="GeneID" id="29981202"/>
<evidence type="ECO:0000313" key="4">
    <source>
        <dbReference type="EMBL" id="PON20600.1"/>
    </source>
</evidence>
<name>A0A2P4Z8J5_9HYPO</name>
<dbReference type="SMART" id="SM00829">
    <property type="entry name" value="PKS_ER"/>
    <property type="match status" value="1"/>
</dbReference>
<dbReference type="SUPFAM" id="SSF50129">
    <property type="entry name" value="GroES-like"/>
    <property type="match status" value="1"/>
</dbReference>
<dbReference type="InterPro" id="IPR036291">
    <property type="entry name" value="NAD(P)-bd_dom_sf"/>
</dbReference>
<dbReference type="STRING" id="398673.A0A2P4Z8J5"/>
<dbReference type="EMBL" id="JPDN02000065">
    <property type="protein sequence ID" value="PON20600.1"/>
    <property type="molecule type" value="Genomic_DNA"/>
</dbReference>
<accession>A0A2P4Z8J5</accession>
<organism evidence="4 5">
    <name type="scientific">Trichoderma gamsii</name>
    <dbReference type="NCBI Taxonomy" id="398673"/>
    <lineage>
        <taxon>Eukaryota</taxon>
        <taxon>Fungi</taxon>
        <taxon>Dikarya</taxon>
        <taxon>Ascomycota</taxon>
        <taxon>Pezizomycotina</taxon>
        <taxon>Sordariomycetes</taxon>
        <taxon>Hypocreomycetidae</taxon>
        <taxon>Hypocreales</taxon>
        <taxon>Hypocreaceae</taxon>
        <taxon>Trichoderma</taxon>
    </lineage>
</organism>
<dbReference type="Gene3D" id="3.90.180.10">
    <property type="entry name" value="Medium-chain alcohol dehydrogenases, catalytic domain"/>
    <property type="match status" value="1"/>
</dbReference>
<gene>
    <name evidence="4" type="ORF">TGAM01_v210558</name>
</gene>
<comment type="similarity">
    <text evidence="1">Belongs to the zinc-containing alcohol dehydrogenase family.</text>
</comment>
<reference evidence="4 5" key="1">
    <citation type="journal article" date="2016" name="Genome Announc.">
        <title>Draft Whole-Genome Sequence of Trichoderma gamsii T6085, a Promising Biocontrol Agent of Fusarium Head Blight on Wheat.</title>
        <authorList>
            <person name="Baroncelli R."/>
            <person name="Zapparata A."/>
            <person name="Piaggeschi G."/>
            <person name="Sarrocco S."/>
            <person name="Vannacci G."/>
        </authorList>
    </citation>
    <scope>NUCLEOTIDE SEQUENCE [LARGE SCALE GENOMIC DNA]</scope>
    <source>
        <strain evidence="4 5">T6085</strain>
    </source>
</reference>
<dbReference type="SUPFAM" id="SSF51735">
    <property type="entry name" value="NAD(P)-binding Rossmann-fold domains"/>
    <property type="match status" value="1"/>
</dbReference>
<protein>
    <recommendedName>
        <fullName evidence="3">Enoyl reductase (ER) domain-containing protein</fullName>
    </recommendedName>
</protein>
<dbReference type="GO" id="GO:0016651">
    <property type="term" value="F:oxidoreductase activity, acting on NAD(P)H"/>
    <property type="evidence" value="ECO:0007669"/>
    <property type="project" value="InterPro"/>
</dbReference>
<dbReference type="InterPro" id="IPR020843">
    <property type="entry name" value="ER"/>
</dbReference>
<dbReference type="PANTHER" id="PTHR45348">
    <property type="entry name" value="HYPOTHETICAL OXIDOREDUCTASE (EUROFUNG)"/>
    <property type="match status" value="1"/>
</dbReference>
<dbReference type="Pfam" id="PF08240">
    <property type="entry name" value="ADH_N"/>
    <property type="match status" value="1"/>
</dbReference>
<keyword evidence="2" id="KW-0560">Oxidoreductase</keyword>
<proteinExistence type="inferred from homology"/>
<evidence type="ECO:0000256" key="1">
    <source>
        <dbReference type="ARBA" id="ARBA00008072"/>
    </source>
</evidence>
<evidence type="ECO:0000259" key="3">
    <source>
        <dbReference type="SMART" id="SM00829"/>
    </source>
</evidence>
<dbReference type="RefSeq" id="XP_018665951.2">
    <property type="nucleotide sequence ID" value="XM_018801119.2"/>
</dbReference>
<dbReference type="InterPro" id="IPR011032">
    <property type="entry name" value="GroES-like_sf"/>
</dbReference>
<dbReference type="Pfam" id="PF00107">
    <property type="entry name" value="ADH_zinc_N"/>
    <property type="match status" value="1"/>
</dbReference>
<dbReference type="Gene3D" id="3.40.50.720">
    <property type="entry name" value="NAD(P)-binding Rossmann-like Domain"/>
    <property type="match status" value="1"/>
</dbReference>
<comment type="caution">
    <text evidence="4">The sequence shown here is derived from an EMBL/GenBank/DDBJ whole genome shotgun (WGS) entry which is preliminary data.</text>
</comment>
<feature type="domain" description="Enoyl reductase (ER)" evidence="3">
    <location>
        <begin position="47"/>
        <end position="377"/>
    </location>
</feature>
<dbReference type="InterPro" id="IPR013149">
    <property type="entry name" value="ADH-like_C"/>
</dbReference>
<dbReference type="PANTHER" id="PTHR45348:SF2">
    <property type="entry name" value="ZINC-TYPE ALCOHOL DEHYDROGENASE-LIKE PROTEIN C2E1P3.01"/>
    <property type="match status" value="1"/>
</dbReference>
<dbReference type="AlphaFoldDB" id="A0A2P4Z8J5"/>
<dbReference type="InterPro" id="IPR013154">
    <property type="entry name" value="ADH-like_N"/>
</dbReference>
<dbReference type="InterPro" id="IPR047122">
    <property type="entry name" value="Trans-enoyl_RdTase-like"/>
</dbReference>